<sequence>KTQWMLTRAEQSEQGRRLQSSDGRWNVKQVKRYLRQVDRFLTLLMVCVHMTSGQPGRGSEVTTMRHQNGLLQDRNIFVMDGQVMTVVRYHKSQSQWDKPKVVPRFLPPRLGQVMVMYLAYLQPFQEYLTV</sequence>
<evidence type="ECO:0000313" key="1">
    <source>
        <dbReference type="EMBL" id="KAF1956343.1"/>
    </source>
</evidence>
<dbReference type="OrthoDB" id="3943268at2759"/>
<feature type="non-terminal residue" evidence="1">
    <location>
        <position position="130"/>
    </location>
</feature>
<gene>
    <name evidence="1" type="ORF">CC80DRAFT_363540</name>
</gene>
<dbReference type="EMBL" id="ML976992">
    <property type="protein sequence ID" value="KAF1956343.1"/>
    <property type="molecule type" value="Genomic_DNA"/>
</dbReference>
<evidence type="ECO:0000313" key="2">
    <source>
        <dbReference type="Proteomes" id="UP000800035"/>
    </source>
</evidence>
<dbReference type="AlphaFoldDB" id="A0A6A5TTR6"/>
<proteinExistence type="predicted"/>
<feature type="non-terminal residue" evidence="1">
    <location>
        <position position="1"/>
    </location>
</feature>
<keyword evidence="2" id="KW-1185">Reference proteome</keyword>
<organism evidence="1 2">
    <name type="scientific">Byssothecium circinans</name>
    <dbReference type="NCBI Taxonomy" id="147558"/>
    <lineage>
        <taxon>Eukaryota</taxon>
        <taxon>Fungi</taxon>
        <taxon>Dikarya</taxon>
        <taxon>Ascomycota</taxon>
        <taxon>Pezizomycotina</taxon>
        <taxon>Dothideomycetes</taxon>
        <taxon>Pleosporomycetidae</taxon>
        <taxon>Pleosporales</taxon>
        <taxon>Massarineae</taxon>
        <taxon>Massarinaceae</taxon>
        <taxon>Byssothecium</taxon>
    </lineage>
</organism>
<name>A0A6A5TTR6_9PLEO</name>
<accession>A0A6A5TTR6</accession>
<dbReference type="Proteomes" id="UP000800035">
    <property type="component" value="Unassembled WGS sequence"/>
</dbReference>
<protein>
    <submittedName>
        <fullName evidence="1">Uncharacterized protein</fullName>
    </submittedName>
</protein>
<reference evidence="1" key="1">
    <citation type="journal article" date="2020" name="Stud. Mycol.">
        <title>101 Dothideomycetes genomes: a test case for predicting lifestyles and emergence of pathogens.</title>
        <authorList>
            <person name="Haridas S."/>
            <person name="Albert R."/>
            <person name="Binder M."/>
            <person name="Bloem J."/>
            <person name="Labutti K."/>
            <person name="Salamov A."/>
            <person name="Andreopoulos B."/>
            <person name="Baker S."/>
            <person name="Barry K."/>
            <person name="Bills G."/>
            <person name="Bluhm B."/>
            <person name="Cannon C."/>
            <person name="Castanera R."/>
            <person name="Culley D."/>
            <person name="Daum C."/>
            <person name="Ezra D."/>
            <person name="Gonzalez J."/>
            <person name="Henrissat B."/>
            <person name="Kuo A."/>
            <person name="Liang C."/>
            <person name="Lipzen A."/>
            <person name="Lutzoni F."/>
            <person name="Magnuson J."/>
            <person name="Mondo S."/>
            <person name="Nolan M."/>
            <person name="Ohm R."/>
            <person name="Pangilinan J."/>
            <person name="Park H.-J."/>
            <person name="Ramirez L."/>
            <person name="Alfaro M."/>
            <person name="Sun H."/>
            <person name="Tritt A."/>
            <person name="Yoshinaga Y."/>
            <person name="Zwiers L.-H."/>
            <person name="Turgeon B."/>
            <person name="Goodwin S."/>
            <person name="Spatafora J."/>
            <person name="Crous P."/>
            <person name="Grigoriev I."/>
        </authorList>
    </citation>
    <scope>NUCLEOTIDE SEQUENCE</scope>
    <source>
        <strain evidence="1">CBS 675.92</strain>
    </source>
</reference>